<dbReference type="GO" id="GO:0005829">
    <property type="term" value="C:cytosol"/>
    <property type="evidence" value="ECO:0007669"/>
    <property type="project" value="TreeGrafter"/>
</dbReference>
<evidence type="ECO:0000259" key="7">
    <source>
        <dbReference type="Pfam" id="PF00206"/>
    </source>
</evidence>
<dbReference type="NCBIfam" id="TIGR00838">
    <property type="entry name" value="argH"/>
    <property type="match status" value="1"/>
</dbReference>
<evidence type="ECO:0000259" key="8">
    <source>
        <dbReference type="Pfam" id="PF14698"/>
    </source>
</evidence>
<evidence type="ECO:0000256" key="4">
    <source>
        <dbReference type="ARBA" id="ARBA00022571"/>
    </source>
</evidence>
<evidence type="ECO:0000313" key="10">
    <source>
        <dbReference type="Proteomes" id="UP000214610"/>
    </source>
</evidence>
<dbReference type="HAMAP" id="MF_00006">
    <property type="entry name" value="Arg_succ_lyase"/>
    <property type="match status" value="1"/>
</dbReference>
<dbReference type="CDD" id="cd01359">
    <property type="entry name" value="Argininosuccinate_lyase"/>
    <property type="match status" value="1"/>
</dbReference>
<protein>
    <recommendedName>
        <fullName evidence="3 6">Argininosuccinate lyase</fullName>
        <shortName evidence="6">ASAL</shortName>
        <ecNumber evidence="3 6">4.3.2.1</ecNumber>
    </recommendedName>
    <alternativeName>
        <fullName evidence="6">Arginosuccinase</fullName>
    </alternativeName>
</protein>
<comment type="pathway">
    <text evidence="2 6">Amino-acid biosynthesis; L-arginine biosynthesis; L-arginine from L-ornithine and carbamoyl phosphate: step 3/3.</text>
</comment>
<evidence type="ECO:0000256" key="6">
    <source>
        <dbReference type="HAMAP-Rule" id="MF_00006"/>
    </source>
</evidence>
<dbReference type="Proteomes" id="UP000214610">
    <property type="component" value="Unassembled WGS sequence"/>
</dbReference>
<dbReference type="GO" id="GO:0042450">
    <property type="term" value="P:L-arginine biosynthetic process via ornithine"/>
    <property type="evidence" value="ECO:0007669"/>
    <property type="project" value="UniProtKB-UniRule"/>
</dbReference>
<dbReference type="RefSeq" id="WP_066594392.1">
    <property type="nucleotide sequence ID" value="NZ_CAJTBZ010000010.1"/>
</dbReference>
<keyword evidence="6" id="KW-0963">Cytoplasm</keyword>
<dbReference type="PRINTS" id="PR00145">
    <property type="entry name" value="ARGSUCLYASE"/>
</dbReference>
<dbReference type="Pfam" id="PF00206">
    <property type="entry name" value="Lyase_1"/>
    <property type="match status" value="1"/>
</dbReference>
<dbReference type="SUPFAM" id="SSF48557">
    <property type="entry name" value="L-aspartase-like"/>
    <property type="match status" value="1"/>
</dbReference>
<evidence type="ECO:0000256" key="2">
    <source>
        <dbReference type="ARBA" id="ARBA00004941"/>
    </source>
</evidence>
<dbReference type="PANTHER" id="PTHR43814:SF1">
    <property type="entry name" value="ARGININOSUCCINATE LYASE"/>
    <property type="match status" value="1"/>
</dbReference>
<name>A0A227KHR5_9BURK</name>
<dbReference type="UniPathway" id="UPA00068">
    <property type="reaction ID" value="UER00114"/>
</dbReference>
<reference evidence="10" key="1">
    <citation type="submission" date="2017-05" db="EMBL/GenBank/DDBJ databases">
        <title>Improved OligoMM genomes.</title>
        <authorList>
            <person name="Garzetti D."/>
        </authorList>
    </citation>
    <scope>NUCLEOTIDE SEQUENCE [LARGE SCALE GENOMIC DNA]</scope>
    <source>
        <strain evidence="10">YL45</strain>
    </source>
</reference>
<keyword evidence="5 6" id="KW-0456">Lyase</keyword>
<comment type="similarity">
    <text evidence="6">Belongs to the lyase 1 family. Argininosuccinate lyase subfamily.</text>
</comment>
<keyword evidence="4 6" id="KW-0055">Arginine biosynthesis</keyword>
<evidence type="ECO:0000256" key="5">
    <source>
        <dbReference type="ARBA" id="ARBA00023239"/>
    </source>
</evidence>
<dbReference type="AlphaFoldDB" id="A0A227KHR5"/>
<dbReference type="PRINTS" id="PR00149">
    <property type="entry name" value="FUMRATELYASE"/>
</dbReference>
<dbReference type="InterPro" id="IPR008948">
    <property type="entry name" value="L-Aspartase-like"/>
</dbReference>
<evidence type="ECO:0000256" key="3">
    <source>
        <dbReference type="ARBA" id="ARBA00012338"/>
    </source>
</evidence>
<proteinExistence type="inferred from homology"/>
<dbReference type="GO" id="GO:0004056">
    <property type="term" value="F:argininosuccinate lyase activity"/>
    <property type="evidence" value="ECO:0007669"/>
    <property type="project" value="UniProtKB-UniRule"/>
</dbReference>
<dbReference type="InterPro" id="IPR029419">
    <property type="entry name" value="Arg_succ_lyase_C"/>
</dbReference>
<comment type="catalytic activity">
    <reaction evidence="1 6">
        <text>2-(N(omega)-L-arginino)succinate = fumarate + L-arginine</text>
        <dbReference type="Rhea" id="RHEA:24020"/>
        <dbReference type="ChEBI" id="CHEBI:29806"/>
        <dbReference type="ChEBI" id="CHEBI:32682"/>
        <dbReference type="ChEBI" id="CHEBI:57472"/>
        <dbReference type="EC" id="4.3.2.1"/>
    </reaction>
</comment>
<feature type="domain" description="Fumarate lyase N-terminal" evidence="7">
    <location>
        <begin position="49"/>
        <end position="307"/>
    </location>
</feature>
<organism evidence="9 10">
    <name type="scientific">Turicimonas muris</name>
    <dbReference type="NCBI Taxonomy" id="1796652"/>
    <lineage>
        <taxon>Bacteria</taxon>
        <taxon>Pseudomonadati</taxon>
        <taxon>Pseudomonadota</taxon>
        <taxon>Betaproteobacteria</taxon>
        <taxon>Burkholderiales</taxon>
        <taxon>Sutterellaceae</taxon>
        <taxon>Turicimonas</taxon>
    </lineage>
</organism>
<dbReference type="Pfam" id="PF14698">
    <property type="entry name" value="ASL_C2"/>
    <property type="match status" value="1"/>
</dbReference>
<evidence type="ECO:0000256" key="1">
    <source>
        <dbReference type="ARBA" id="ARBA00000985"/>
    </source>
</evidence>
<accession>A0A227KHR5</accession>
<dbReference type="InterPro" id="IPR000362">
    <property type="entry name" value="Fumarate_lyase_fam"/>
</dbReference>
<dbReference type="InterPro" id="IPR009049">
    <property type="entry name" value="Argininosuccinate_lyase"/>
</dbReference>
<dbReference type="EC" id="4.3.2.1" evidence="3 6"/>
<dbReference type="Gene3D" id="1.10.275.10">
    <property type="entry name" value="Fumarase/aspartase (N-terminal domain)"/>
    <property type="match status" value="1"/>
</dbReference>
<dbReference type="GeneID" id="78362253"/>
<keyword evidence="6" id="KW-0028">Amino-acid biosynthesis</keyword>
<dbReference type="PANTHER" id="PTHR43814">
    <property type="entry name" value="ARGININOSUCCINATE LYASE"/>
    <property type="match status" value="1"/>
</dbReference>
<comment type="subcellular location">
    <subcellularLocation>
        <location evidence="6">Cytoplasm</location>
    </subcellularLocation>
</comment>
<keyword evidence="10" id="KW-1185">Reference proteome</keyword>
<dbReference type="EMBL" id="NHMP01000005">
    <property type="protein sequence ID" value="OXE47294.1"/>
    <property type="molecule type" value="Genomic_DNA"/>
</dbReference>
<sequence length="504" mass="56532">MIQGNNRGKIKQPPAAEVVKYMINPTINEEEQVRSFQNYVECNKAHVLMLEKQGIIKPEVAAKILEVAEEMTAMGPTPSFELRPELEEMYFNLENYLIGKVGIEIGGQQHTARSRNDLYATVCRMDVRVLYLEICKLFNKMRRTILTVARNNSDAVMAGYTHLQPSEPITFAQYCSAILNAMDRDYARIETAWKQLNICPLGGGSMGSTTWHIDREFTARLLGFDAPIDNSIDSVGSRDYILEILSAFGIAANTFTRMCQDLYVWATPDYGYVEVADEVAVCSSIMPQKKNPWTLEHIKGKASNVEGCCIATWMVMKNTPYTHNNEANGEGPTMMWTAFAEMKACIELLAVTMRGIKLNKELMVKTASNNFCTMAELANTLVRADHISFRTAHDIVAHVVNHMLENNKKASEIDRSVIVPIAKELFNIDSQVTDEEIQLGLDPVKNANSKSSQGGSAPEEVARQLDRLERLIEASEVRVVERTHQLADAKVETERLIQSLLARV</sequence>
<dbReference type="Gene3D" id="1.20.200.10">
    <property type="entry name" value="Fumarase/aspartase (Central domain)"/>
    <property type="match status" value="1"/>
</dbReference>
<evidence type="ECO:0000313" key="9">
    <source>
        <dbReference type="EMBL" id="OXE47294.1"/>
    </source>
</evidence>
<dbReference type="InterPro" id="IPR024083">
    <property type="entry name" value="Fumarase/histidase_N"/>
</dbReference>
<gene>
    <name evidence="6" type="primary">argH</name>
    <name evidence="9" type="ORF">ADH67_09055</name>
</gene>
<feature type="domain" description="Argininosuccinate lyase C-terminal" evidence="8">
    <location>
        <begin position="371"/>
        <end position="421"/>
    </location>
</feature>
<comment type="caution">
    <text evidence="9">The sequence shown here is derived from an EMBL/GenBank/DDBJ whole genome shotgun (WGS) entry which is preliminary data.</text>
</comment>
<dbReference type="Gene3D" id="1.10.40.30">
    <property type="entry name" value="Fumarase/aspartase (C-terminal domain)"/>
    <property type="match status" value="1"/>
</dbReference>
<dbReference type="InterPro" id="IPR022761">
    <property type="entry name" value="Fumarate_lyase_N"/>
</dbReference>